<comment type="caution">
    <text evidence="1">The sequence shown here is derived from an EMBL/GenBank/DDBJ whole genome shotgun (WGS) entry which is preliminary data.</text>
</comment>
<organism evidence="1 2">
    <name type="scientific">Streptomyces eurocidicus</name>
    <name type="common">Streptoverticillium eurocidicus</name>
    <dbReference type="NCBI Taxonomy" id="66423"/>
    <lineage>
        <taxon>Bacteria</taxon>
        <taxon>Bacillati</taxon>
        <taxon>Actinomycetota</taxon>
        <taxon>Actinomycetes</taxon>
        <taxon>Kitasatosporales</taxon>
        <taxon>Streptomycetaceae</taxon>
        <taxon>Streptomyces</taxon>
    </lineage>
</organism>
<evidence type="ECO:0000313" key="1">
    <source>
        <dbReference type="EMBL" id="PNE31555.1"/>
    </source>
</evidence>
<dbReference type="AlphaFoldDB" id="A0A2N8NS06"/>
<sequence>MQVRMPGGGLVWEVPPCALRPALGEEREAMRFLANSDAVRPSPEGVKGGRRCEDCDALSAAWRSASVAGQYTDTAVDALIRFRNHWRLEHGAPA</sequence>
<gene>
    <name evidence="1" type="ORF">AF335_22000</name>
</gene>
<name>A0A2N8NS06_STREU</name>
<accession>A0A2N8NS06</accession>
<dbReference type="EMBL" id="LGUI01000008">
    <property type="protein sequence ID" value="PNE31555.1"/>
    <property type="molecule type" value="Genomic_DNA"/>
</dbReference>
<protein>
    <submittedName>
        <fullName evidence="1">Uncharacterized protein</fullName>
    </submittedName>
</protein>
<dbReference type="Proteomes" id="UP000235945">
    <property type="component" value="Unassembled WGS sequence"/>
</dbReference>
<evidence type="ECO:0000313" key="2">
    <source>
        <dbReference type="Proteomes" id="UP000235945"/>
    </source>
</evidence>
<proteinExistence type="predicted"/>
<reference evidence="2" key="1">
    <citation type="submission" date="2015-07" db="EMBL/GenBank/DDBJ databases">
        <authorList>
            <person name="Graham D.E."/>
            <person name="Giannone R.J."/>
            <person name="Gulvik C.A."/>
            <person name="Hettich R.L."/>
            <person name="Klingeman D.M."/>
            <person name="Mahan K.M."/>
            <person name="Parry R.J."/>
            <person name="Spain J.C."/>
        </authorList>
    </citation>
    <scope>NUCLEOTIDE SEQUENCE [LARGE SCALE GENOMIC DNA]</scope>
    <source>
        <strain evidence="2">ATCC 27428</strain>
    </source>
</reference>
<keyword evidence="2" id="KW-1185">Reference proteome</keyword>